<feature type="non-terminal residue" evidence="1">
    <location>
        <position position="85"/>
    </location>
</feature>
<reference evidence="1" key="1">
    <citation type="submission" date="2022-06" db="EMBL/GenBank/DDBJ databases">
        <title>Phylogenomic reconstructions and comparative analyses of Kickxellomycotina fungi.</title>
        <authorList>
            <person name="Reynolds N.K."/>
            <person name="Stajich J.E."/>
            <person name="Barry K."/>
            <person name="Grigoriev I.V."/>
            <person name="Crous P."/>
            <person name="Smith M.E."/>
        </authorList>
    </citation>
    <scope>NUCLEOTIDE SEQUENCE</scope>
    <source>
        <strain evidence="1">RSA 2271</strain>
    </source>
</reference>
<protein>
    <submittedName>
        <fullName evidence="1">Uncharacterized protein</fullName>
    </submittedName>
</protein>
<evidence type="ECO:0000313" key="1">
    <source>
        <dbReference type="EMBL" id="KAJ1674328.1"/>
    </source>
</evidence>
<gene>
    <name evidence="1" type="ORF">EV182_003501</name>
</gene>
<dbReference type="EMBL" id="JAMZIH010006059">
    <property type="protein sequence ID" value="KAJ1674328.1"/>
    <property type="molecule type" value="Genomic_DNA"/>
</dbReference>
<name>A0ACC1HF25_9FUNG</name>
<proteinExistence type="predicted"/>
<keyword evidence="2" id="KW-1185">Reference proteome</keyword>
<accession>A0ACC1HF25</accession>
<evidence type="ECO:0000313" key="2">
    <source>
        <dbReference type="Proteomes" id="UP001145114"/>
    </source>
</evidence>
<dbReference type="Proteomes" id="UP001145114">
    <property type="component" value="Unassembled WGS sequence"/>
</dbReference>
<comment type="caution">
    <text evidence="1">The sequence shown here is derived from an EMBL/GenBank/DDBJ whole genome shotgun (WGS) entry which is preliminary data.</text>
</comment>
<sequence length="85" mass="8925">MPSGNSSTDNGNANPPSSSSPAPDDYHNDACMTYRDQHESNFVEAREVATKYLATGEVRGGHAAAPDAAAEDYETASVHDTPVSI</sequence>
<organism evidence="1 2">
    <name type="scientific">Spiromyces aspiralis</name>
    <dbReference type="NCBI Taxonomy" id="68401"/>
    <lineage>
        <taxon>Eukaryota</taxon>
        <taxon>Fungi</taxon>
        <taxon>Fungi incertae sedis</taxon>
        <taxon>Zoopagomycota</taxon>
        <taxon>Kickxellomycotina</taxon>
        <taxon>Kickxellomycetes</taxon>
        <taxon>Kickxellales</taxon>
        <taxon>Kickxellaceae</taxon>
        <taxon>Spiromyces</taxon>
    </lineage>
</organism>